<reference evidence="2 3" key="1">
    <citation type="submission" date="2016-10" db="EMBL/GenBank/DDBJ databases">
        <authorList>
            <person name="Varghese N."/>
            <person name="Submissions S."/>
        </authorList>
    </citation>
    <scope>NUCLEOTIDE SEQUENCE [LARGE SCALE GENOMIC DNA]</scope>
    <source>
        <strain evidence="2 3">TC-13</strain>
    </source>
</reference>
<feature type="transmembrane region" description="Helical" evidence="1">
    <location>
        <begin position="12"/>
        <end position="31"/>
    </location>
</feature>
<dbReference type="EMBL" id="FOEL01000002">
    <property type="protein sequence ID" value="SEP80035.1"/>
    <property type="molecule type" value="Genomic_DNA"/>
</dbReference>
<evidence type="ECO:0000313" key="3">
    <source>
        <dbReference type="Proteomes" id="UP000199410"/>
    </source>
</evidence>
<dbReference type="AlphaFoldDB" id="A0A1H9AU29"/>
<sequence length="129" mass="15325">MTMSFFLKLNIVSLLYGWIFFICMTLQLNYYRLLRLTGWTADNLDLFLLIVQLVGLSVATIFIYKLTVTWLGHRRWIYATMILWLPYTGFSQWFLPTCFPFPIEEICQYLCKGLFCWSCFGDIRCILPS</sequence>
<evidence type="ECO:0000256" key="1">
    <source>
        <dbReference type="SAM" id="Phobius"/>
    </source>
</evidence>
<protein>
    <submittedName>
        <fullName evidence="2">Uncharacterized protein</fullName>
    </submittedName>
</protein>
<dbReference type="Proteomes" id="UP000199410">
    <property type="component" value="Unassembled WGS sequence"/>
</dbReference>
<feature type="transmembrane region" description="Helical" evidence="1">
    <location>
        <begin position="46"/>
        <end position="64"/>
    </location>
</feature>
<organism evidence="2 3">
    <name type="scientific">Lysinibacillus fusiformis</name>
    <dbReference type="NCBI Taxonomy" id="28031"/>
    <lineage>
        <taxon>Bacteria</taxon>
        <taxon>Bacillati</taxon>
        <taxon>Bacillota</taxon>
        <taxon>Bacilli</taxon>
        <taxon>Bacillales</taxon>
        <taxon>Bacillaceae</taxon>
        <taxon>Lysinibacillus</taxon>
    </lineage>
</organism>
<name>A0A1H9AU29_9BACI</name>
<keyword evidence="1" id="KW-0472">Membrane</keyword>
<keyword evidence="1" id="KW-0812">Transmembrane</keyword>
<keyword evidence="1" id="KW-1133">Transmembrane helix</keyword>
<gene>
    <name evidence="2" type="ORF">SAMN02787113_00603</name>
</gene>
<accession>A0A1H9AU29</accession>
<proteinExistence type="predicted"/>
<comment type="caution">
    <text evidence="2">The sequence shown here is derived from an EMBL/GenBank/DDBJ whole genome shotgun (WGS) entry which is preliminary data.</text>
</comment>
<evidence type="ECO:0000313" key="2">
    <source>
        <dbReference type="EMBL" id="SEP80035.1"/>
    </source>
</evidence>